<reference evidence="2 3" key="1">
    <citation type="submission" date="2018-11" db="EMBL/GenBank/DDBJ databases">
        <title>Genome sequencing and assembly of Clostridium tagluense strain A121.</title>
        <authorList>
            <person name="Murakami T."/>
            <person name="Segawa T."/>
            <person name="Shcherbakova V.A."/>
            <person name="Mori H."/>
            <person name="Yoshimura Y."/>
        </authorList>
    </citation>
    <scope>NUCLEOTIDE SEQUENCE [LARGE SCALE GENOMIC DNA]</scope>
    <source>
        <strain evidence="2 3">A121</strain>
    </source>
</reference>
<dbReference type="GO" id="GO:0016787">
    <property type="term" value="F:hydrolase activity"/>
    <property type="evidence" value="ECO:0007669"/>
    <property type="project" value="UniProtKB-KW"/>
</dbReference>
<sequence length="208" mass="23544">MKVPTLKQATEFIKYAEEKNPGEWIAHSYNVAKASKSIARECTDLDGDIAYVLGLLHDIGRYEGRVQMHHSVSGYDFLMGKGYDDAARIALTHSFILPDIRGYAGKVDCTEAELTFIKDYIKSTTYNDYDKLIQLCDAIALPEGICLMEKRLLDVVMRYGINDLTLIKWKTQLGLSDYFSKKIGKSIYKVLDGVIETTFGFNTMIQNK</sequence>
<proteinExistence type="predicted"/>
<evidence type="ECO:0000313" key="2">
    <source>
        <dbReference type="EMBL" id="GCD08895.1"/>
    </source>
</evidence>
<evidence type="ECO:0000259" key="1">
    <source>
        <dbReference type="SMART" id="SM00471"/>
    </source>
</evidence>
<dbReference type="Gene3D" id="1.10.3210.10">
    <property type="entry name" value="Hypothetical protein af1432"/>
    <property type="match status" value="1"/>
</dbReference>
<dbReference type="SUPFAM" id="SSF109604">
    <property type="entry name" value="HD-domain/PDEase-like"/>
    <property type="match status" value="1"/>
</dbReference>
<dbReference type="InterPro" id="IPR006674">
    <property type="entry name" value="HD_domain"/>
</dbReference>
<accession>A0A401UH72</accession>
<keyword evidence="3" id="KW-1185">Reference proteome</keyword>
<protein>
    <submittedName>
        <fullName evidence="2">Phosphohydrolase</fullName>
    </submittedName>
</protein>
<keyword evidence="2" id="KW-0378">Hydrolase</keyword>
<dbReference type="SMART" id="SM00471">
    <property type="entry name" value="HDc"/>
    <property type="match status" value="1"/>
</dbReference>
<dbReference type="CDD" id="cd00077">
    <property type="entry name" value="HDc"/>
    <property type="match status" value="1"/>
</dbReference>
<evidence type="ECO:0000313" key="3">
    <source>
        <dbReference type="Proteomes" id="UP000287872"/>
    </source>
</evidence>
<dbReference type="EMBL" id="BHYK01000002">
    <property type="protein sequence ID" value="GCD08895.1"/>
    <property type="molecule type" value="Genomic_DNA"/>
</dbReference>
<dbReference type="AlphaFoldDB" id="A0A401UH72"/>
<comment type="caution">
    <text evidence="2">The sequence shown here is derived from an EMBL/GenBank/DDBJ whole genome shotgun (WGS) entry which is preliminary data.</text>
</comment>
<dbReference type="InterPro" id="IPR003607">
    <property type="entry name" value="HD/PDEase_dom"/>
</dbReference>
<name>A0A401UH72_9CLOT</name>
<dbReference type="Pfam" id="PF01966">
    <property type="entry name" value="HD"/>
    <property type="match status" value="1"/>
</dbReference>
<dbReference type="OrthoDB" id="9794480at2"/>
<dbReference type="Proteomes" id="UP000287872">
    <property type="component" value="Unassembled WGS sequence"/>
</dbReference>
<feature type="domain" description="HD/PDEase" evidence="1">
    <location>
        <begin position="20"/>
        <end position="151"/>
    </location>
</feature>
<gene>
    <name evidence="2" type="ORF">Ctaglu_05180</name>
</gene>
<organism evidence="2 3">
    <name type="scientific">Clostridium tagluense</name>
    <dbReference type="NCBI Taxonomy" id="360422"/>
    <lineage>
        <taxon>Bacteria</taxon>
        <taxon>Bacillati</taxon>
        <taxon>Bacillota</taxon>
        <taxon>Clostridia</taxon>
        <taxon>Eubacteriales</taxon>
        <taxon>Clostridiaceae</taxon>
        <taxon>Clostridium</taxon>
    </lineage>
</organism>
<dbReference type="RefSeq" id="WP_124997784.1">
    <property type="nucleotide sequence ID" value="NZ_BHYK01000002.1"/>
</dbReference>